<comment type="caution">
    <text evidence="1">The sequence shown here is derived from an EMBL/GenBank/DDBJ whole genome shotgun (WGS) entry which is preliminary data.</text>
</comment>
<dbReference type="Gene3D" id="1.10.1220.10">
    <property type="entry name" value="Met repressor-like"/>
    <property type="match status" value="1"/>
</dbReference>
<dbReference type="Proteomes" id="UP001276564">
    <property type="component" value="Unassembled WGS sequence"/>
</dbReference>
<evidence type="ECO:0000313" key="2">
    <source>
        <dbReference type="Proteomes" id="UP001276564"/>
    </source>
</evidence>
<keyword evidence="2" id="KW-1185">Reference proteome</keyword>
<sequence>MMALQRGSASARRKFASYLELDELCGRAICDIKECNVNEKPAAPEPPVKAKEIIKDMSFKMPLSWHTEFKKAAADANLSMTLLLKDAFELWKRERGK</sequence>
<dbReference type="EMBL" id="JAVIIP010000022">
    <property type="protein sequence ID" value="MDX8541467.1"/>
    <property type="molecule type" value="Genomic_DNA"/>
</dbReference>
<dbReference type="InterPro" id="IPR013321">
    <property type="entry name" value="Arc_rbn_hlx_hlx"/>
</dbReference>
<protein>
    <submittedName>
        <fullName evidence="1">Uncharacterized protein</fullName>
    </submittedName>
</protein>
<dbReference type="RefSeq" id="WP_320321886.1">
    <property type="nucleotide sequence ID" value="NZ_JAVIIP010000022.1"/>
</dbReference>
<proteinExistence type="predicted"/>
<evidence type="ECO:0000313" key="1">
    <source>
        <dbReference type="EMBL" id="MDX8541467.1"/>
    </source>
</evidence>
<reference evidence="1 2" key="1">
    <citation type="submission" date="2023-08" db="EMBL/GenBank/DDBJ databases">
        <title>Implementing the SeqCode for naming new Mesorhizobium species isolated from Vachellia karroo root nodules.</title>
        <authorList>
            <person name="Van Lill M."/>
        </authorList>
    </citation>
    <scope>NUCLEOTIDE SEQUENCE [LARGE SCALE GENOMIC DNA]</scope>
    <source>
        <strain evidence="1 2">VK4B</strain>
    </source>
</reference>
<gene>
    <name evidence="1" type="ORF">RFM23_27980</name>
</gene>
<organism evidence="1 2">
    <name type="scientific">Mesorhizobium abyssinicae</name>
    <dbReference type="NCBI Taxonomy" id="1209958"/>
    <lineage>
        <taxon>Bacteria</taxon>
        <taxon>Pseudomonadati</taxon>
        <taxon>Pseudomonadota</taxon>
        <taxon>Alphaproteobacteria</taxon>
        <taxon>Hyphomicrobiales</taxon>
        <taxon>Phyllobacteriaceae</taxon>
        <taxon>Mesorhizobium</taxon>
    </lineage>
</organism>
<name>A0ABU5AVX6_9HYPH</name>
<accession>A0ABU5AVX6</accession>